<dbReference type="EMBL" id="SMOL01000160">
    <property type="protein sequence ID" value="KAB2624077.1"/>
    <property type="molecule type" value="Genomic_DNA"/>
</dbReference>
<evidence type="ECO:0000313" key="1">
    <source>
        <dbReference type="EMBL" id="KAB2624077.1"/>
    </source>
</evidence>
<accession>A0A5N5HAY8</accession>
<reference evidence="1 2" key="1">
    <citation type="submission" date="2019-09" db="EMBL/GenBank/DDBJ databases">
        <authorList>
            <person name="Ou C."/>
        </authorList>
    </citation>
    <scope>NUCLEOTIDE SEQUENCE [LARGE SCALE GENOMIC DNA]</scope>
    <source>
        <strain evidence="1">S2</strain>
        <tissue evidence="1">Leaf</tissue>
    </source>
</reference>
<proteinExistence type="predicted"/>
<reference evidence="1 2" key="3">
    <citation type="submission" date="2019-11" db="EMBL/GenBank/DDBJ databases">
        <title>A de novo genome assembly of a pear dwarfing rootstock.</title>
        <authorList>
            <person name="Wang F."/>
            <person name="Wang J."/>
            <person name="Li S."/>
            <person name="Zhang Y."/>
            <person name="Fang M."/>
            <person name="Ma L."/>
            <person name="Zhao Y."/>
            <person name="Jiang S."/>
        </authorList>
    </citation>
    <scope>NUCLEOTIDE SEQUENCE [LARGE SCALE GENOMIC DNA]</scope>
    <source>
        <strain evidence="1">S2</strain>
        <tissue evidence="1">Leaf</tissue>
    </source>
</reference>
<sequence>MPCVMLGIWKSLNMFGNLKIIKGVLCSNFVEDSDYAMRMSCVRAVPAVVFIKDKKWVSYAVGVNVALLKRTFETVYGERPTKEEEV</sequence>
<keyword evidence="2" id="KW-1185">Reference proteome</keyword>
<reference evidence="2" key="2">
    <citation type="submission" date="2019-10" db="EMBL/GenBank/DDBJ databases">
        <title>A de novo genome assembly of a pear dwarfing rootstock.</title>
        <authorList>
            <person name="Wang F."/>
            <person name="Wang J."/>
            <person name="Li S."/>
            <person name="Zhang Y."/>
            <person name="Fang M."/>
            <person name="Ma L."/>
            <person name="Zhao Y."/>
            <person name="Jiang S."/>
        </authorList>
    </citation>
    <scope>NUCLEOTIDE SEQUENCE [LARGE SCALE GENOMIC DNA]</scope>
</reference>
<evidence type="ECO:0008006" key="3">
    <source>
        <dbReference type="Google" id="ProtNLM"/>
    </source>
</evidence>
<comment type="caution">
    <text evidence="1">The sequence shown here is derived from an EMBL/GenBank/DDBJ whole genome shotgun (WGS) entry which is preliminary data.</text>
</comment>
<evidence type="ECO:0000313" key="2">
    <source>
        <dbReference type="Proteomes" id="UP000327157"/>
    </source>
</evidence>
<name>A0A5N5HAY8_9ROSA</name>
<dbReference type="Proteomes" id="UP000327157">
    <property type="component" value="Chromosome 16"/>
</dbReference>
<protein>
    <recommendedName>
        <fullName evidence="3">Thioredoxin domain-containing protein</fullName>
    </recommendedName>
</protein>
<organism evidence="1 2">
    <name type="scientific">Pyrus ussuriensis x Pyrus communis</name>
    <dbReference type="NCBI Taxonomy" id="2448454"/>
    <lineage>
        <taxon>Eukaryota</taxon>
        <taxon>Viridiplantae</taxon>
        <taxon>Streptophyta</taxon>
        <taxon>Embryophyta</taxon>
        <taxon>Tracheophyta</taxon>
        <taxon>Spermatophyta</taxon>
        <taxon>Magnoliopsida</taxon>
        <taxon>eudicotyledons</taxon>
        <taxon>Gunneridae</taxon>
        <taxon>Pentapetalae</taxon>
        <taxon>rosids</taxon>
        <taxon>fabids</taxon>
        <taxon>Rosales</taxon>
        <taxon>Rosaceae</taxon>
        <taxon>Amygdaloideae</taxon>
        <taxon>Maleae</taxon>
        <taxon>Pyrus</taxon>
    </lineage>
</organism>
<gene>
    <name evidence="1" type="ORF">D8674_015737</name>
</gene>
<dbReference type="AlphaFoldDB" id="A0A5N5HAY8"/>